<sequence>METFAPKTPMYPLFLSLSGLDCLLVGLGQVGQRKLAGLLACDPASVLVLERNDPPAQDASLQDMLRDNRVRFERRTCTTDDIRGKTLVFAATGDVDENRRIAALCRSLGVLCNCASTPEEGNFQVPAVARRAPLAAALSTGGASPALARRWKDELAQWLAPRARMATLMGRLRPLVLALGVETGQNTQLFRSLAVSPLQQWLEAGDIESCRQCLLAELPAELHVHIAELLYDLP</sequence>
<keyword evidence="5" id="KW-0627">Porphyrin biosynthesis</keyword>
<dbReference type="SUPFAM" id="SSF75615">
    <property type="entry name" value="Siroheme synthase middle domains-like"/>
    <property type="match status" value="1"/>
</dbReference>
<dbReference type="GO" id="GO:0043115">
    <property type="term" value="F:precorrin-2 dehydrogenase activity"/>
    <property type="evidence" value="ECO:0007669"/>
    <property type="project" value="UniProtKB-EC"/>
</dbReference>
<evidence type="ECO:0000256" key="6">
    <source>
        <dbReference type="ARBA" id="ARBA00047561"/>
    </source>
</evidence>
<evidence type="ECO:0000256" key="5">
    <source>
        <dbReference type="ARBA" id="ARBA00023244"/>
    </source>
</evidence>
<dbReference type="NCBIfam" id="TIGR01470">
    <property type="entry name" value="cysG_Nterm"/>
    <property type="match status" value="1"/>
</dbReference>
<dbReference type="EC" id="1.3.1.76" evidence="2"/>
<evidence type="ECO:0000313" key="7">
    <source>
        <dbReference type="EMBL" id="SCM70445.1"/>
    </source>
</evidence>
<evidence type="ECO:0000256" key="2">
    <source>
        <dbReference type="ARBA" id="ARBA00012400"/>
    </source>
</evidence>
<dbReference type="Gene3D" id="3.40.50.720">
    <property type="entry name" value="NAD(P)-binding Rossmann-like Domain"/>
    <property type="match status" value="1"/>
</dbReference>
<dbReference type="AlphaFoldDB" id="A0A212KYQ8"/>
<gene>
    <name evidence="7" type="ORF">KL86DES1_10411</name>
</gene>
<dbReference type="PANTHER" id="PTHR35330">
    <property type="entry name" value="SIROHEME BIOSYNTHESIS PROTEIN MET8"/>
    <property type="match status" value="1"/>
</dbReference>
<proteinExistence type="predicted"/>
<dbReference type="InterPro" id="IPR036291">
    <property type="entry name" value="NAD(P)-bd_dom_sf"/>
</dbReference>
<dbReference type="GO" id="GO:0004325">
    <property type="term" value="F:ferrochelatase activity"/>
    <property type="evidence" value="ECO:0007669"/>
    <property type="project" value="InterPro"/>
</dbReference>
<dbReference type="PANTHER" id="PTHR35330:SF1">
    <property type="entry name" value="SIROHEME BIOSYNTHESIS PROTEIN MET8"/>
    <property type="match status" value="1"/>
</dbReference>
<name>A0A212KYQ8_9BACT</name>
<dbReference type="Gene3D" id="3.30.160.110">
    <property type="entry name" value="Siroheme synthase, domain 2"/>
    <property type="match status" value="1"/>
</dbReference>
<dbReference type="RefSeq" id="WP_179979301.1">
    <property type="nucleotide sequence ID" value="NZ_LT608333.1"/>
</dbReference>
<dbReference type="UniPathway" id="UPA00262">
    <property type="reaction ID" value="UER00222"/>
</dbReference>
<dbReference type="GO" id="GO:0019354">
    <property type="term" value="P:siroheme biosynthetic process"/>
    <property type="evidence" value="ECO:0007669"/>
    <property type="project" value="UniProtKB-UniPathway"/>
</dbReference>
<evidence type="ECO:0000256" key="1">
    <source>
        <dbReference type="ARBA" id="ARBA00005010"/>
    </source>
</evidence>
<evidence type="ECO:0000256" key="4">
    <source>
        <dbReference type="ARBA" id="ARBA00023027"/>
    </source>
</evidence>
<keyword evidence="4" id="KW-0520">NAD</keyword>
<dbReference type="SUPFAM" id="SSF51735">
    <property type="entry name" value="NAD(P)-binding Rossmann-fold domains"/>
    <property type="match status" value="1"/>
</dbReference>
<accession>A0A212KYQ8</accession>
<dbReference type="InterPro" id="IPR028161">
    <property type="entry name" value="Met8-like"/>
</dbReference>
<evidence type="ECO:0000256" key="3">
    <source>
        <dbReference type="ARBA" id="ARBA00023002"/>
    </source>
</evidence>
<comment type="catalytic activity">
    <reaction evidence="6">
        <text>precorrin-2 + NAD(+) = sirohydrochlorin + NADH + 2 H(+)</text>
        <dbReference type="Rhea" id="RHEA:15613"/>
        <dbReference type="ChEBI" id="CHEBI:15378"/>
        <dbReference type="ChEBI" id="CHEBI:57540"/>
        <dbReference type="ChEBI" id="CHEBI:57945"/>
        <dbReference type="ChEBI" id="CHEBI:58351"/>
        <dbReference type="ChEBI" id="CHEBI:58827"/>
        <dbReference type="EC" id="1.3.1.76"/>
    </reaction>
</comment>
<dbReference type="Pfam" id="PF13241">
    <property type="entry name" value="NAD_binding_7"/>
    <property type="match status" value="1"/>
</dbReference>
<dbReference type="InterPro" id="IPR006367">
    <property type="entry name" value="Sirohaem_synthase_N"/>
</dbReference>
<dbReference type="EMBL" id="FMJC01000001">
    <property type="protein sequence ID" value="SCM70445.1"/>
    <property type="molecule type" value="Genomic_DNA"/>
</dbReference>
<comment type="pathway">
    <text evidence="1">Porphyrin-containing compound metabolism; siroheme biosynthesis; sirohydrochlorin from precorrin-2: step 1/1.</text>
</comment>
<reference evidence="7" key="1">
    <citation type="submission" date="2016-08" db="EMBL/GenBank/DDBJ databases">
        <authorList>
            <person name="Seilhamer J.J."/>
        </authorList>
    </citation>
    <scope>NUCLEOTIDE SEQUENCE</scope>
    <source>
        <strain evidence="7">86-1</strain>
    </source>
</reference>
<keyword evidence="3" id="KW-0560">Oxidoreductase</keyword>
<protein>
    <recommendedName>
        <fullName evidence="2">precorrin-2 dehydrogenase</fullName>
        <ecNumber evidence="2">1.3.1.76</ecNumber>
    </recommendedName>
</protein>
<organism evidence="7">
    <name type="scientific">uncultured Desulfovibrio sp</name>
    <dbReference type="NCBI Taxonomy" id="167968"/>
    <lineage>
        <taxon>Bacteria</taxon>
        <taxon>Pseudomonadati</taxon>
        <taxon>Thermodesulfobacteriota</taxon>
        <taxon>Desulfovibrionia</taxon>
        <taxon>Desulfovibrionales</taxon>
        <taxon>Desulfovibrionaceae</taxon>
        <taxon>Desulfovibrio</taxon>
        <taxon>environmental samples</taxon>
    </lineage>
</organism>